<sequence>MKASLQFWNNAQNAYEGQIPCRIREEYETMRAKENETDSPAMQRIKYDLKQAFKGMQNSSDAAAKHFELGNTRYAISCVKSVEYYAEQIQKLELILAELELDEKCQ</sequence>
<keyword evidence="2" id="KW-1185">Reference proteome</keyword>
<proteinExistence type="predicted"/>
<dbReference type="Proteomes" id="UP000659698">
    <property type="component" value="Unassembled WGS sequence"/>
</dbReference>
<reference evidence="1 2" key="1">
    <citation type="journal article" date="2019" name="Int. J. Syst. Evol. Microbiol.">
        <title>Rufibacter sediminis sp. nov., isolated from freshwater lake sediment.</title>
        <authorList>
            <person name="Qu J.H."/>
            <person name="Zhang L.J."/>
            <person name="Fu Y.H."/>
            <person name="Li H.F."/>
        </authorList>
    </citation>
    <scope>NUCLEOTIDE SEQUENCE [LARGE SCALE GENOMIC DNA]</scope>
    <source>
        <strain evidence="1 2">H-1</strain>
    </source>
</reference>
<dbReference type="EMBL" id="JACOAF010000030">
    <property type="protein sequence ID" value="MBC3540629.1"/>
    <property type="molecule type" value="Genomic_DNA"/>
</dbReference>
<gene>
    <name evidence="1" type="ORF">H7U12_13125</name>
</gene>
<organism evidence="1 2">
    <name type="scientific">Rufibacter sediminis</name>
    <dbReference type="NCBI Taxonomy" id="2762756"/>
    <lineage>
        <taxon>Bacteria</taxon>
        <taxon>Pseudomonadati</taxon>
        <taxon>Bacteroidota</taxon>
        <taxon>Cytophagia</taxon>
        <taxon>Cytophagales</taxon>
        <taxon>Hymenobacteraceae</taxon>
        <taxon>Rufibacter</taxon>
    </lineage>
</organism>
<evidence type="ECO:0000313" key="2">
    <source>
        <dbReference type="Proteomes" id="UP000659698"/>
    </source>
</evidence>
<evidence type="ECO:0000313" key="1">
    <source>
        <dbReference type="EMBL" id="MBC3540629.1"/>
    </source>
</evidence>
<name>A0ABR6VU04_9BACT</name>
<accession>A0ABR6VU04</accession>
<evidence type="ECO:0008006" key="3">
    <source>
        <dbReference type="Google" id="ProtNLM"/>
    </source>
</evidence>
<protein>
    <recommendedName>
        <fullName evidence="3">Phage protein</fullName>
    </recommendedName>
</protein>
<comment type="caution">
    <text evidence="1">The sequence shown here is derived from an EMBL/GenBank/DDBJ whole genome shotgun (WGS) entry which is preliminary data.</text>
</comment>
<dbReference type="RefSeq" id="WP_186638640.1">
    <property type="nucleotide sequence ID" value="NZ_JACOAF010000030.1"/>
</dbReference>